<reference evidence="1 2" key="1">
    <citation type="submission" date="2019-04" db="EMBL/GenBank/DDBJ databases">
        <authorList>
            <person name="Van Vliet M D."/>
        </authorList>
    </citation>
    <scope>NUCLEOTIDE SEQUENCE [LARGE SCALE GENOMIC DNA]</scope>
    <source>
        <strain evidence="1 2">F21</strain>
    </source>
</reference>
<dbReference type="EMBL" id="CAAHFH010000002">
    <property type="protein sequence ID" value="VGO21807.1"/>
    <property type="molecule type" value="Genomic_DNA"/>
</dbReference>
<name>A0A6C2URF3_9BACT</name>
<dbReference type="AlphaFoldDB" id="A0A6C2URF3"/>
<organism evidence="1 2">
    <name type="scientific">Pontiella sulfatireligans</name>
    <dbReference type="NCBI Taxonomy" id="2750658"/>
    <lineage>
        <taxon>Bacteria</taxon>
        <taxon>Pseudomonadati</taxon>
        <taxon>Kiritimatiellota</taxon>
        <taxon>Kiritimatiellia</taxon>
        <taxon>Kiritimatiellales</taxon>
        <taxon>Pontiellaceae</taxon>
        <taxon>Pontiella</taxon>
    </lineage>
</organism>
<accession>A0A6C2URF3</accession>
<keyword evidence="2" id="KW-1185">Reference proteome</keyword>
<dbReference type="PROSITE" id="PS51257">
    <property type="entry name" value="PROKAR_LIPOPROTEIN"/>
    <property type="match status" value="1"/>
</dbReference>
<protein>
    <submittedName>
        <fullName evidence="1">Uncharacterized protein</fullName>
    </submittedName>
</protein>
<evidence type="ECO:0000313" key="1">
    <source>
        <dbReference type="EMBL" id="VGO21807.1"/>
    </source>
</evidence>
<dbReference type="Proteomes" id="UP000346198">
    <property type="component" value="Unassembled WGS sequence"/>
</dbReference>
<evidence type="ECO:0000313" key="2">
    <source>
        <dbReference type="Proteomes" id="UP000346198"/>
    </source>
</evidence>
<proteinExistence type="predicted"/>
<gene>
    <name evidence="1" type="ORF">SCARR_03884</name>
</gene>
<sequence>MLSIAKLNHAHRPVLQRSWKLRLCFTIQPILLSCLKFNLEKNVAQKTASVESKLGDKFVIESDSRCSVSDNLHTATPVNVKLA</sequence>